<evidence type="ECO:0000256" key="2">
    <source>
        <dbReference type="ARBA" id="ARBA00022840"/>
    </source>
</evidence>
<dbReference type="PANTHER" id="PTHR48102:SF7">
    <property type="entry name" value="ATP-DEPENDENT CLP PROTEASE ATP-BINDING SUBUNIT CLPX-LIKE, MITOCHONDRIAL"/>
    <property type="match status" value="1"/>
</dbReference>
<dbReference type="GO" id="GO:0051603">
    <property type="term" value="P:proteolysis involved in protein catabolic process"/>
    <property type="evidence" value="ECO:0007669"/>
    <property type="project" value="TreeGrafter"/>
</dbReference>
<feature type="disulfide bond" evidence="3">
    <location>
        <begin position="53"/>
        <end position="62"/>
    </location>
</feature>
<dbReference type="Pfam" id="PF07724">
    <property type="entry name" value="AAA_2"/>
    <property type="match status" value="1"/>
</dbReference>
<name>A0A816YX86_9BILA</name>
<dbReference type="PANTHER" id="PTHR48102">
    <property type="entry name" value="ATP-DEPENDENT CLP PROTEASE ATP-BINDING SUBUNIT CLPX-LIKE, MITOCHONDRIAL-RELATED"/>
    <property type="match status" value="1"/>
</dbReference>
<dbReference type="AlphaFoldDB" id="A0A816YX86"/>
<dbReference type="FunFam" id="1.10.8.60:FF:000002">
    <property type="entry name" value="ATP-dependent Clp protease ATP-binding subunit ClpX"/>
    <property type="match status" value="1"/>
</dbReference>
<gene>
    <name evidence="7" type="ORF">XDN619_LOCUS30880</name>
</gene>
<reference evidence="7" key="1">
    <citation type="submission" date="2021-02" db="EMBL/GenBank/DDBJ databases">
        <authorList>
            <person name="Nowell W R."/>
        </authorList>
    </citation>
    <scope>NUCLEOTIDE SEQUENCE</scope>
</reference>
<dbReference type="InterPro" id="IPR003593">
    <property type="entry name" value="AAA+_ATPase"/>
</dbReference>
<feature type="transmembrane region" description="Helical" evidence="5">
    <location>
        <begin position="92"/>
        <end position="112"/>
    </location>
</feature>
<dbReference type="FunFam" id="3.40.50.300:FF:000378">
    <property type="entry name" value="ATP-dependent Clp protease ATP-binding subunit clpX-like, mitochondrial"/>
    <property type="match status" value="1"/>
</dbReference>
<dbReference type="InterPro" id="IPR003959">
    <property type="entry name" value="ATPase_AAA_core"/>
</dbReference>
<keyword evidence="5" id="KW-0812">Transmembrane</keyword>
<dbReference type="PROSITE" id="PS50026">
    <property type="entry name" value="EGF_3"/>
    <property type="match status" value="1"/>
</dbReference>
<comment type="caution">
    <text evidence="3">Lacks conserved residue(s) required for the propagation of feature annotation.</text>
</comment>
<keyword evidence="5" id="KW-0472">Membrane</keyword>
<dbReference type="PROSITE" id="PS00022">
    <property type="entry name" value="EGF_1"/>
    <property type="match status" value="1"/>
</dbReference>
<evidence type="ECO:0000313" key="8">
    <source>
        <dbReference type="Proteomes" id="UP000663887"/>
    </source>
</evidence>
<dbReference type="InterPro" id="IPR000742">
    <property type="entry name" value="EGF"/>
</dbReference>
<protein>
    <recommendedName>
        <fullName evidence="6">EGF-like domain-containing protein</fullName>
    </recommendedName>
</protein>
<dbReference type="InterPro" id="IPR019489">
    <property type="entry name" value="Clp_ATPase_C"/>
</dbReference>
<keyword evidence="3" id="KW-1015">Disulfide bond</keyword>
<dbReference type="GO" id="GO:0016887">
    <property type="term" value="F:ATP hydrolysis activity"/>
    <property type="evidence" value="ECO:0007669"/>
    <property type="project" value="InterPro"/>
</dbReference>
<dbReference type="InterPro" id="IPR027417">
    <property type="entry name" value="P-loop_NTPase"/>
</dbReference>
<evidence type="ECO:0000256" key="4">
    <source>
        <dbReference type="SAM" id="MobiDB-lite"/>
    </source>
</evidence>
<dbReference type="EMBL" id="CAJNRG010015335">
    <property type="protein sequence ID" value="CAF2165479.1"/>
    <property type="molecule type" value="Genomic_DNA"/>
</dbReference>
<evidence type="ECO:0000256" key="1">
    <source>
        <dbReference type="ARBA" id="ARBA00022741"/>
    </source>
</evidence>
<dbReference type="SUPFAM" id="SSF52540">
    <property type="entry name" value="P-loop containing nucleoside triphosphate hydrolases"/>
    <property type="match status" value="1"/>
</dbReference>
<organism evidence="7 8">
    <name type="scientific">Rotaria magnacalcarata</name>
    <dbReference type="NCBI Taxonomy" id="392030"/>
    <lineage>
        <taxon>Eukaryota</taxon>
        <taxon>Metazoa</taxon>
        <taxon>Spiralia</taxon>
        <taxon>Gnathifera</taxon>
        <taxon>Rotifera</taxon>
        <taxon>Eurotatoria</taxon>
        <taxon>Bdelloidea</taxon>
        <taxon>Philodinida</taxon>
        <taxon>Philodinidae</taxon>
        <taxon>Rotaria</taxon>
    </lineage>
</organism>
<dbReference type="Pfam" id="PF10431">
    <property type="entry name" value="ClpB_D2-small"/>
    <property type="match status" value="1"/>
</dbReference>
<evidence type="ECO:0000313" key="7">
    <source>
        <dbReference type="EMBL" id="CAF2165479.1"/>
    </source>
</evidence>
<comment type="caution">
    <text evidence="7">The sequence shown here is derived from an EMBL/GenBank/DDBJ whole genome shotgun (WGS) entry which is preliminary data.</text>
</comment>
<feature type="compositionally biased region" description="Polar residues" evidence="4">
    <location>
        <begin position="563"/>
        <end position="577"/>
    </location>
</feature>
<dbReference type="InterPro" id="IPR050052">
    <property type="entry name" value="ATP-dep_Clp_protease_ClpX"/>
</dbReference>
<proteinExistence type="predicted"/>
<dbReference type="SMART" id="SM00382">
    <property type="entry name" value="AAA"/>
    <property type="match status" value="1"/>
</dbReference>
<keyword evidence="2" id="KW-0067">ATP-binding</keyword>
<feature type="domain" description="EGF-like" evidence="6">
    <location>
        <begin position="22"/>
        <end position="63"/>
    </location>
</feature>
<dbReference type="SMART" id="SM01086">
    <property type="entry name" value="ClpB_D2-small"/>
    <property type="match status" value="1"/>
</dbReference>
<keyword evidence="1" id="KW-0547">Nucleotide-binding</keyword>
<keyword evidence="3" id="KW-0245">EGF-like domain</keyword>
<dbReference type="Gene3D" id="1.10.8.60">
    <property type="match status" value="1"/>
</dbReference>
<sequence length="595" mass="66516">MRLCDDYASQRLANCFEFNHNMKSDCSGQSVCENEGQRFQDSSDYSKNSTCICQSSFYGARCQLSSDGFVPSLDAIIGYHIQSHTNIIHQPIIIKITVALTVIFMFWILLLAQMTIISNRLFLRIQSLSLDFLLSVCINMNQWLNATVAIERAITIKKGKQTKENSQLLTAPVVLVILGIPRLIIVFLSKCFILNVDIPFYTVPYDATNNNPSSNSNNNEESKHGSHVIGDEKFDIQLEKSNILMLGSTGSGKTLLAQTIAKCLDVPFAICDCTTLTQAGYVGDDVESVISKLLQEANYNVERCQQGIIFLDEVDKIGSVPGIHQLRDVGGEGVQQALLKMLEGTIVNVPEKNSKKMRSETVQIDTTNILFVASGAYTGLDKIIGRRKKEKYIGFGTTPNEAPSRRRATQLDLNEENNDNDSKIEEENLEHDRYLQECEARDLIEFGMIPEFIGRLPIIVPFHSLNEDMLVRILTEPRNAYIPQYQALFKMDKVQLDFTDGALRSIAKKALQRKTGARGLRSILESILLEPMFDIPESDIVGVQVDEEAVKINKCPEYIRSRPATSPEDTNTKSSASIEIKNTDDNDNKISMPTG</sequence>
<evidence type="ECO:0000256" key="3">
    <source>
        <dbReference type="PROSITE-ProRule" id="PRU00076"/>
    </source>
</evidence>
<keyword evidence="5" id="KW-1133">Transmembrane helix</keyword>
<evidence type="ECO:0000259" key="6">
    <source>
        <dbReference type="PROSITE" id="PS50026"/>
    </source>
</evidence>
<dbReference type="Gene3D" id="3.40.50.300">
    <property type="entry name" value="P-loop containing nucleotide triphosphate hydrolases"/>
    <property type="match status" value="1"/>
</dbReference>
<evidence type="ECO:0000256" key="5">
    <source>
        <dbReference type="SAM" id="Phobius"/>
    </source>
</evidence>
<feature type="region of interest" description="Disordered" evidence="4">
    <location>
        <begin position="560"/>
        <end position="595"/>
    </location>
</feature>
<dbReference type="Proteomes" id="UP000663887">
    <property type="component" value="Unassembled WGS sequence"/>
</dbReference>
<dbReference type="GO" id="GO:0005524">
    <property type="term" value="F:ATP binding"/>
    <property type="evidence" value="ECO:0007669"/>
    <property type="project" value="UniProtKB-KW"/>
</dbReference>
<dbReference type="GO" id="GO:0005759">
    <property type="term" value="C:mitochondrial matrix"/>
    <property type="evidence" value="ECO:0007669"/>
    <property type="project" value="TreeGrafter"/>
</dbReference>
<accession>A0A816YX86</accession>
<feature type="region of interest" description="Disordered" evidence="4">
    <location>
        <begin position="394"/>
        <end position="425"/>
    </location>
</feature>
<dbReference type="NCBIfam" id="NF003745">
    <property type="entry name" value="PRK05342.1"/>
    <property type="match status" value="1"/>
</dbReference>